<name>A0A0H4I9A2_9GAMM</name>
<keyword evidence="3" id="KW-0238">DNA-binding</keyword>
<dbReference type="PROSITE" id="PS50931">
    <property type="entry name" value="HTH_LYSR"/>
    <property type="match status" value="1"/>
</dbReference>
<dbReference type="PANTHER" id="PTHR30293">
    <property type="entry name" value="TRANSCRIPTIONAL REGULATORY PROTEIN NAC-RELATED"/>
    <property type="match status" value="1"/>
</dbReference>
<keyword evidence="5" id="KW-0804">Transcription</keyword>
<dbReference type="InterPro" id="IPR036390">
    <property type="entry name" value="WH_DNA-bd_sf"/>
</dbReference>
<dbReference type="GO" id="GO:0003677">
    <property type="term" value="F:DNA binding"/>
    <property type="evidence" value="ECO:0007669"/>
    <property type="project" value="UniProtKB-KW"/>
</dbReference>
<organism evidence="7 8">
    <name type="scientific">Marinobacter psychrophilus</name>
    <dbReference type="NCBI Taxonomy" id="330734"/>
    <lineage>
        <taxon>Bacteria</taxon>
        <taxon>Pseudomonadati</taxon>
        <taxon>Pseudomonadota</taxon>
        <taxon>Gammaproteobacteria</taxon>
        <taxon>Pseudomonadales</taxon>
        <taxon>Marinobacteraceae</taxon>
        <taxon>Marinobacter</taxon>
    </lineage>
</organism>
<dbReference type="EMBL" id="CP011494">
    <property type="protein sequence ID" value="AKO54335.1"/>
    <property type="molecule type" value="Genomic_DNA"/>
</dbReference>
<evidence type="ECO:0000256" key="4">
    <source>
        <dbReference type="ARBA" id="ARBA00023159"/>
    </source>
</evidence>
<dbReference type="GO" id="GO:2000142">
    <property type="term" value="P:regulation of DNA-templated transcription initiation"/>
    <property type="evidence" value="ECO:0007669"/>
    <property type="project" value="TreeGrafter"/>
</dbReference>
<dbReference type="GO" id="GO:0003700">
    <property type="term" value="F:DNA-binding transcription factor activity"/>
    <property type="evidence" value="ECO:0007669"/>
    <property type="project" value="InterPro"/>
</dbReference>
<dbReference type="InterPro" id="IPR005119">
    <property type="entry name" value="LysR_subst-bd"/>
</dbReference>
<feature type="domain" description="HTH lysR-type" evidence="6">
    <location>
        <begin position="4"/>
        <end position="61"/>
    </location>
</feature>
<dbReference type="STRING" id="330734.ABA45_11215"/>
<keyword evidence="2" id="KW-0805">Transcription regulation</keyword>
<keyword evidence="8" id="KW-1185">Reference proteome</keyword>
<dbReference type="Proteomes" id="UP000036406">
    <property type="component" value="Chromosome"/>
</dbReference>
<evidence type="ECO:0000256" key="5">
    <source>
        <dbReference type="ARBA" id="ARBA00023163"/>
    </source>
</evidence>
<dbReference type="PATRIC" id="fig|330734.3.peg.2352"/>
<keyword evidence="4" id="KW-0010">Activator</keyword>
<dbReference type="SUPFAM" id="SSF53850">
    <property type="entry name" value="Periplasmic binding protein-like II"/>
    <property type="match status" value="1"/>
</dbReference>
<gene>
    <name evidence="7" type="ORF">ABA45_11215</name>
</gene>
<dbReference type="PANTHER" id="PTHR30293:SF2">
    <property type="entry name" value="TRANSCRIPTIONAL ACTIVATOR PROTEIN NHAR"/>
    <property type="match status" value="1"/>
</dbReference>
<evidence type="ECO:0000313" key="8">
    <source>
        <dbReference type="Proteomes" id="UP000036406"/>
    </source>
</evidence>
<dbReference type="Pfam" id="PF03466">
    <property type="entry name" value="LysR_substrate"/>
    <property type="match status" value="1"/>
</dbReference>
<accession>A0A0H4I9A2</accession>
<dbReference type="InterPro" id="IPR036388">
    <property type="entry name" value="WH-like_DNA-bd_sf"/>
</dbReference>
<comment type="similarity">
    <text evidence="1">Belongs to the LysR transcriptional regulatory family.</text>
</comment>
<dbReference type="Pfam" id="PF00126">
    <property type="entry name" value="HTH_1"/>
    <property type="match status" value="1"/>
</dbReference>
<dbReference type="Gene3D" id="1.10.10.10">
    <property type="entry name" value="Winged helix-like DNA-binding domain superfamily/Winged helix DNA-binding domain"/>
    <property type="match status" value="1"/>
</dbReference>
<dbReference type="InterPro" id="IPR000847">
    <property type="entry name" value="LysR_HTH_N"/>
</dbReference>
<evidence type="ECO:0000256" key="2">
    <source>
        <dbReference type="ARBA" id="ARBA00023015"/>
    </source>
</evidence>
<evidence type="ECO:0000259" key="6">
    <source>
        <dbReference type="PROSITE" id="PS50931"/>
    </source>
</evidence>
<evidence type="ECO:0000313" key="7">
    <source>
        <dbReference type="EMBL" id="AKO54335.1"/>
    </source>
</evidence>
<dbReference type="KEGG" id="mpq:ABA45_11215"/>
<sequence>MNNLNLRHLHYFWVISRLGSVVAAADHLELTPQTLSGQLASLEAQLGGALFHRANRALQLTDFGHTVFSYADEMFKTAQALSDLVIKPAEGRPLRLAVGICASIHKLIAYRLLKPALELPRTVKLRCQTGDLSQLLKCLHQRSLNVILSDRPPADKDAPQVRCYALGRSSMSLFAVPELAQRLASDFPQSLNHQPFLATALDAPYITELKNWFASRNIAVNVVAEVDDSALIKVFGHQGVGYFAAPTVICDEVCRQYRVAHIAIINEVQDTLFAITRDHGSHDAAVQAIIEGPMAIVKSIENSDV</sequence>
<proteinExistence type="inferred from homology"/>
<dbReference type="Gene3D" id="3.40.190.290">
    <property type="match status" value="1"/>
</dbReference>
<dbReference type="AlphaFoldDB" id="A0A0H4I9A2"/>
<reference evidence="7 8" key="1">
    <citation type="submission" date="2015-05" db="EMBL/GenBank/DDBJ databases">
        <title>Complete genome of Marinobacter psychrophilus strain 20041T isolated from sea-ice of the Canadian Basin.</title>
        <authorList>
            <person name="Song L."/>
            <person name="Ren L."/>
            <person name="Yu Y."/>
            <person name="Wang X."/>
        </authorList>
    </citation>
    <scope>NUCLEOTIDE SEQUENCE [LARGE SCALE GENOMIC DNA]</scope>
    <source>
        <strain evidence="7 8">20041</strain>
    </source>
</reference>
<dbReference type="SUPFAM" id="SSF46785">
    <property type="entry name" value="Winged helix' DNA-binding domain"/>
    <property type="match status" value="1"/>
</dbReference>
<evidence type="ECO:0000256" key="1">
    <source>
        <dbReference type="ARBA" id="ARBA00009437"/>
    </source>
</evidence>
<evidence type="ECO:0000256" key="3">
    <source>
        <dbReference type="ARBA" id="ARBA00023125"/>
    </source>
</evidence>
<protein>
    <submittedName>
        <fullName evidence="7">LysR family transcriptional regulator</fullName>
    </submittedName>
</protein>